<dbReference type="Pfam" id="PF15223">
    <property type="entry name" value="EPOP"/>
    <property type="match status" value="1"/>
</dbReference>
<protein>
    <recommendedName>
        <fullName evidence="2">SKI/SNO/DAC domain-containing protein</fullName>
    </recommendedName>
</protein>
<dbReference type="Pfam" id="PF02437">
    <property type="entry name" value="Ski_Sno_DHD"/>
    <property type="match status" value="1"/>
</dbReference>
<feature type="region of interest" description="Disordered" evidence="1">
    <location>
        <begin position="339"/>
        <end position="378"/>
    </location>
</feature>
<feature type="domain" description="SKI/SNO/DAC" evidence="2">
    <location>
        <begin position="12"/>
        <end position="94"/>
    </location>
</feature>
<feature type="compositionally biased region" description="Low complexity" evidence="1">
    <location>
        <begin position="150"/>
        <end position="183"/>
    </location>
</feature>
<evidence type="ECO:0000256" key="1">
    <source>
        <dbReference type="SAM" id="MobiDB-lite"/>
    </source>
</evidence>
<dbReference type="Ensembl" id="ENSXETT00000081605">
    <property type="protein sequence ID" value="ENSXETP00000087486"/>
    <property type="gene ID" value="ENSXETG00000039202"/>
</dbReference>
<organism evidence="3">
    <name type="scientific">Xenopus tropicalis</name>
    <name type="common">Western clawed frog</name>
    <name type="synonym">Silurana tropicalis</name>
    <dbReference type="NCBI Taxonomy" id="8364"/>
    <lineage>
        <taxon>Eukaryota</taxon>
        <taxon>Metazoa</taxon>
        <taxon>Chordata</taxon>
        <taxon>Craniata</taxon>
        <taxon>Vertebrata</taxon>
        <taxon>Euteleostomi</taxon>
        <taxon>Amphibia</taxon>
        <taxon>Batrachia</taxon>
        <taxon>Anura</taxon>
        <taxon>Pipoidea</taxon>
        <taxon>Pipidae</taxon>
        <taxon>Xenopodinae</taxon>
        <taxon>Xenopus</taxon>
        <taxon>Silurana</taxon>
    </lineage>
</organism>
<proteinExistence type="predicted"/>
<name>A0A6I8S2B1_XENTR</name>
<accession>A0A6I8S2B1</accession>
<dbReference type="SUPFAM" id="SSF46955">
    <property type="entry name" value="Putative DNA-binding domain"/>
    <property type="match status" value="1"/>
</dbReference>
<dbReference type="InterPro" id="IPR037000">
    <property type="entry name" value="Ski_DNA-bd_sf"/>
</dbReference>
<dbReference type="InterPro" id="IPR027971">
    <property type="entry name" value="EPOP"/>
</dbReference>
<dbReference type="Bgee" id="ENSXETG00000039202">
    <property type="expression patterns" value="Expressed in neurula embryo and 3 other cell types or tissues"/>
</dbReference>
<dbReference type="PANTHER" id="PTHR23187">
    <property type="entry name" value="FLJ44216 PROTEIN-RELATED"/>
    <property type="match status" value="1"/>
</dbReference>
<evidence type="ECO:0000313" key="3">
    <source>
        <dbReference type="Ensembl" id="ENSXETP00000087486"/>
    </source>
</evidence>
<reference evidence="3" key="2">
    <citation type="submission" date="2020-05" db="UniProtKB">
        <authorList>
            <consortium name="Ensembl"/>
        </authorList>
    </citation>
    <scope>IDENTIFICATION</scope>
</reference>
<reference evidence="3" key="1">
    <citation type="journal article" date="2010" name="Science">
        <title>The genome of the Western clawed frog Xenopus tropicalis.</title>
        <authorList>
            <person name="Hellsten U."/>
            <person name="Harland R.M."/>
            <person name="Gilchrist M.J."/>
            <person name="Hendrix D."/>
            <person name="Jurka J."/>
            <person name="Kapitonov V."/>
            <person name="Ovcharenko I."/>
            <person name="Putnam N.H."/>
            <person name="Shu S."/>
            <person name="Taher L."/>
            <person name="Blitz I.L."/>
            <person name="Blumberg B."/>
            <person name="Dichmann D.S."/>
            <person name="Dubchak I."/>
            <person name="Amaya E."/>
            <person name="Detter J.C."/>
            <person name="Fletcher R."/>
            <person name="Gerhard D.S."/>
            <person name="Goodstein D."/>
            <person name="Graves T."/>
            <person name="Grigoriev I.V."/>
            <person name="Grimwood J."/>
            <person name="Kawashima T."/>
            <person name="Lindquist E."/>
            <person name="Lucas S.M."/>
            <person name="Mead P.E."/>
            <person name="Mitros T."/>
            <person name="Ogino H."/>
            <person name="Ohta Y."/>
            <person name="Poliakov A.V."/>
            <person name="Pollet N."/>
            <person name="Robert J."/>
            <person name="Salamov A."/>
            <person name="Sater A.K."/>
            <person name="Schmutz J."/>
            <person name="Terry A."/>
            <person name="Vize P.D."/>
            <person name="Warren W.C."/>
            <person name="Wells D."/>
            <person name="Wills A."/>
            <person name="Wilson R.K."/>
            <person name="Zimmerman L.B."/>
            <person name="Zorn A.M."/>
            <person name="Grainger R."/>
            <person name="Grammer T."/>
            <person name="Khokha M.K."/>
            <person name="Richardson P.M."/>
            <person name="Rokhsar D.S."/>
        </authorList>
    </citation>
    <scope>NUCLEOTIDE SEQUENCE [LARGE SCALE GENOMIC DNA]</scope>
    <source>
        <strain evidence="3">Nigerian</strain>
    </source>
</reference>
<feature type="region of interest" description="Disordered" evidence="1">
    <location>
        <begin position="149"/>
        <end position="206"/>
    </location>
</feature>
<evidence type="ECO:0000259" key="2">
    <source>
        <dbReference type="Pfam" id="PF02437"/>
    </source>
</evidence>
<feature type="region of interest" description="Disordered" evidence="1">
    <location>
        <begin position="256"/>
        <end position="299"/>
    </location>
</feature>
<dbReference type="AlphaFoldDB" id="A0A6I8S2B1"/>
<dbReference type="PANTHER" id="PTHR23187:SF1">
    <property type="entry name" value="ELONGIN BC AND POLYCOMB REPRESSIVE COMPLEX 2-ASSOCIATED PROTEIN"/>
    <property type="match status" value="1"/>
</dbReference>
<sequence length="451" mass="49942">MMEPPAGYEEVAGTRLGYLRVGGRQLFALAQVLSGPLRGVPRGRVCRRMERLRIQIRRCDLWELRALKALRSVPSRAVQCCLISLEDLHVLCSSSWGPKTATPGDEIRQNGRATLSPEKECLPSMMKATFPSGLANLFPGTSRNLITGHSPASSLGYSSPSDSNPDQSSSSDTESDSSEVSVQNGRYRAAKIPTKRKSSVPRGRAREVALQCRNAEAESGESLESFSVCDPELEKEWPVPQNNGHSHLQEVVKDCHKEKAHKESPAELKETCEEDEDSQKSEEPLAALDASGSDCNVQLPDVEPRTQQFDRLVRQSKLWCYARGFRTDMRDLHPRISHKGKVASGAKKNGKLRHRKRKTSDGKMSVHHNKRVNSGPSHPCRPPFRFLDNFPSPASLVVGEDGDLCPAYSLKAMDPATLPRSHPLWDWHPGGSAIPLPPSLKFRSFPWGDCE</sequence>
<feature type="compositionally biased region" description="Basic residues" evidence="1">
    <location>
        <begin position="348"/>
        <end position="358"/>
    </location>
</feature>
<dbReference type="InParanoid" id="A0A6I8S2B1"/>
<dbReference type="GeneTree" id="ENSGT00940000153451"/>
<dbReference type="InterPro" id="IPR009061">
    <property type="entry name" value="DNA-bd_dom_put_sf"/>
</dbReference>
<dbReference type="InterPro" id="IPR003380">
    <property type="entry name" value="SKI/SNO/DAC"/>
</dbReference>
<dbReference type="InterPro" id="IPR052119">
    <property type="entry name" value="ElonginBC-PRC2_ViralRestrict"/>
</dbReference>
<dbReference type="Gene3D" id="3.10.260.20">
    <property type="entry name" value="Ski"/>
    <property type="match status" value="1"/>
</dbReference>
<feature type="compositionally biased region" description="Basic and acidic residues" evidence="1">
    <location>
        <begin position="256"/>
        <end position="271"/>
    </location>
</feature>